<dbReference type="SMART" id="SM00893">
    <property type="entry name" value="ETF"/>
    <property type="match status" value="1"/>
</dbReference>
<dbReference type="Proteomes" id="UP000253303">
    <property type="component" value="Unassembled WGS sequence"/>
</dbReference>
<evidence type="ECO:0000259" key="4">
    <source>
        <dbReference type="SMART" id="SM00893"/>
    </source>
</evidence>
<dbReference type="PANTHER" id="PTHR21294">
    <property type="entry name" value="ELECTRON TRANSFER FLAVOPROTEIN BETA-SUBUNIT"/>
    <property type="match status" value="1"/>
</dbReference>
<evidence type="ECO:0000256" key="1">
    <source>
        <dbReference type="ARBA" id="ARBA00001974"/>
    </source>
</evidence>
<accession>A0A366M0S4</accession>
<dbReference type="SUPFAM" id="SSF52402">
    <property type="entry name" value="Adenine nucleotide alpha hydrolases-like"/>
    <property type="match status" value="1"/>
</dbReference>
<dbReference type="EMBL" id="QMEY01000005">
    <property type="protein sequence ID" value="RBQ19400.1"/>
    <property type="molecule type" value="Genomic_DNA"/>
</dbReference>
<dbReference type="InterPro" id="IPR014729">
    <property type="entry name" value="Rossmann-like_a/b/a_fold"/>
</dbReference>
<reference evidence="5 6" key="1">
    <citation type="submission" date="2018-06" db="EMBL/GenBank/DDBJ databases">
        <title>Sphaerisporangium craniellae sp. nov., isolated from a marine sponge in the South China Sea.</title>
        <authorList>
            <person name="Li L."/>
        </authorList>
    </citation>
    <scope>NUCLEOTIDE SEQUENCE [LARGE SCALE GENOMIC DNA]</scope>
    <source>
        <strain evidence="5 6">LHW63015</strain>
    </source>
</reference>
<evidence type="ECO:0000313" key="6">
    <source>
        <dbReference type="Proteomes" id="UP000253303"/>
    </source>
</evidence>
<feature type="domain" description="Electron transfer flavoprotein alpha/beta-subunit N-terminal" evidence="4">
    <location>
        <begin position="20"/>
        <end position="206"/>
    </location>
</feature>
<dbReference type="InterPro" id="IPR014730">
    <property type="entry name" value="ETF_a/b_N"/>
</dbReference>
<name>A0A366M0S4_9ACTN</name>
<evidence type="ECO:0000256" key="3">
    <source>
        <dbReference type="ARBA" id="ARBA00025649"/>
    </source>
</evidence>
<organism evidence="5 6">
    <name type="scientific">Spongiactinospora rosea</name>
    <dbReference type="NCBI Taxonomy" id="2248750"/>
    <lineage>
        <taxon>Bacteria</taxon>
        <taxon>Bacillati</taxon>
        <taxon>Actinomycetota</taxon>
        <taxon>Actinomycetes</taxon>
        <taxon>Streptosporangiales</taxon>
        <taxon>Streptosporangiaceae</taxon>
        <taxon>Spongiactinospora</taxon>
    </lineage>
</organism>
<dbReference type="RefSeq" id="WP_113981461.1">
    <property type="nucleotide sequence ID" value="NZ_QMEY01000005.1"/>
</dbReference>
<dbReference type="PIRSF" id="PIRSF000090">
    <property type="entry name" value="Beta-ETF"/>
    <property type="match status" value="1"/>
</dbReference>
<dbReference type="OrthoDB" id="9804960at2"/>
<evidence type="ECO:0000256" key="2">
    <source>
        <dbReference type="ARBA" id="ARBA00011355"/>
    </source>
</evidence>
<comment type="function">
    <text evidence="3">The electron transfer flavoprotein serves as a specific electron acceptor for other dehydrogenases. It transfers the electrons to the main respiratory chain via ETF-ubiquinone oxidoreductase (ETF dehydrogenase).</text>
</comment>
<protein>
    <submittedName>
        <fullName evidence="5">Electron transfer flavoprotein beta subunit/FixA family protein</fullName>
    </submittedName>
</protein>
<comment type="cofactor">
    <cofactor evidence="1">
        <name>FAD</name>
        <dbReference type="ChEBI" id="CHEBI:57692"/>
    </cofactor>
</comment>
<sequence>MTMTILVPVKDVPAELRLRGGTLTREGLSHRLDTVNEVALEWALRLTDARVCVATMGPASAVSALRQALALGAGEAFLISDDALAGADVRTTARALAALARVIGADVVACGYESADGSSGAVPGALAACLGRPLVSGAAEAEFGEGVLTALRDTGSGSERVTVRPPAVLSFVDGALEPRRPRLRDVLAARSASPRVFSAADLGLDVPAPAVADAGVHARPLERGETRVLGLDEAVPELLTLLAGTDRRDG</sequence>
<comment type="subunit">
    <text evidence="2">Heterodimer of an alpha and a beta subunit.</text>
</comment>
<keyword evidence="6" id="KW-1185">Reference proteome</keyword>
<dbReference type="AlphaFoldDB" id="A0A366M0S4"/>
<gene>
    <name evidence="5" type="ORF">DP939_15905</name>
</gene>
<dbReference type="GO" id="GO:0009055">
    <property type="term" value="F:electron transfer activity"/>
    <property type="evidence" value="ECO:0007669"/>
    <property type="project" value="InterPro"/>
</dbReference>
<dbReference type="InterPro" id="IPR012255">
    <property type="entry name" value="ETF_b"/>
</dbReference>
<evidence type="ECO:0000313" key="5">
    <source>
        <dbReference type="EMBL" id="RBQ19400.1"/>
    </source>
</evidence>
<comment type="caution">
    <text evidence="5">The sequence shown here is derived from an EMBL/GenBank/DDBJ whole genome shotgun (WGS) entry which is preliminary data.</text>
</comment>
<proteinExistence type="predicted"/>
<dbReference type="Gene3D" id="3.40.50.620">
    <property type="entry name" value="HUPs"/>
    <property type="match status" value="1"/>
</dbReference>
<dbReference type="Pfam" id="PF01012">
    <property type="entry name" value="ETF"/>
    <property type="match status" value="1"/>
</dbReference>